<proteinExistence type="predicted"/>
<reference evidence="1 2" key="1">
    <citation type="journal article" date="2014" name="Int. J. Syst. Evol. Microbiol.">
        <title>Complete genome sequence of Corynebacterium casei LMG S-19264T (=DSM 44701T), isolated from a smear-ripened cheese.</title>
        <authorList>
            <consortium name="US DOE Joint Genome Institute (JGI-PGF)"/>
            <person name="Walter F."/>
            <person name="Albersmeier A."/>
            <person name="Kalinowski J."/>
            <person name="Ruckert C."/>
        </authorList>
    </citation>
    <scope>NUCLEOTIDE SEQUENCE [LARGE SCALE GENOMIC DNA]</scope>
    <source>
        <strain evidence="1 2">KCTC 23968</strain>
    </source>
</reference>
<dbReference type="EMBL" id="BMYV01000002">
    <property type="protein sequence ID" value="GGX71037.1"/>
    <property type="molecule type" value="Genomic_DNA"/>
</dbReference>
<dbReference type="AlphaFoldDB" id="A0A918NIY9"/>
<sequence>MTPRLKTNIRVSAHLRRAQGAGAFAAVLRRGDPDAGAFWVILRQGQDLFRFTEQMGMSGEREWYRDGPFEESEMSLKTNKAVDRDPDLWIVEIEDPQGRPFLDGELTKCETAAESAAKALFRGR</sequence>
<protein>
    <recommendedName>
        <fullName evidence="3">DUF1491 family protein</fullName>
    </recommendedName>
</protein>
<dbReference type="Proteomes" id="UP000600865">
    <property type="component" value="Unassembled WGS sequence"/>
</dbReference>
<keyword evidence="2" id="KW-1185">Reference proteome</keyword>
<dbReference type="InterPro" id="IPR009964">
    <property type="entry name" value="DUF1491"/>
</dbReference>
<evidence type="ECO:0000313" key="1">
    <source>
        <dbReference type="EMBL" id="GGX71037.1"/>
    </source>
</evidence>
<gene>
    <name evidence="1" type="ORF">GCM10011309_21490</name>
</gene>
<organism evidence="1 2">
    <name type="scientific">Litorimonas cladophorae</name>
    <dbReference type="NCBI Taxonomy" id="1220491"/>
    <lineage>
        <taxon>Bacteria</taxon>
        <taxon>Pseudomonadati</taxon>
        <taxon>Pseudomonadota</taxon>
        <taxon>Alphaproteobacteria</taxon>
        <taxon>Maricaulales</taxon>
        <taxon>Robiginitomaculaceae</taxon>
    </lineage>
</organism>
<name>A0A918NIY9_9PROT</name>
<evidence type="ECO:0000313" key="2">
    <source>
        <dbReference type="Proteomes" id="UP000600865"/>
    </source>
</evidence>
<evidence type="ECO:0008006" key="3">
    <source>
        <dbReference type="Google" id="ProtNLM"/>
    </source>
</evidence>
<dbReference type="Pfam" id="PF07372">
    <property type="entry name" value="DUF1491"/>
    <property type="match status" value="1"/>
</dbReference>
<accession>A0A918NIY9</accession>
<dbReference type="Gene3D" id="3.40.1530.20">
    <property type="entry name" value="Protein of unknown function (DUF1491)"/>
    <property type="match status" value="1"/>
</dbReference>
<comment type="caution">
    <text evidence="1">The sequence shown here is derived from an EMBL/GenBank/DDBJ whole genome shotgun (WGS) entry which is preliminary data.</text>
</comment>
<dbReference type="RefSeq" id="WP_189585549.1">
    <property type="nucleotide sequence ID" value="NZ_BMYV01000002.1"/>
</dbReference>